<dbReference type="PANTHER" id="PTHR34060:SF1">
    <property type="entry name" value="POLYKETIDE CYCLASE _ DEHYDRASE AND LIPID TRANSPORT PROTEIN"/>
    <property type="match status" value="1"/>
</dbReference>
<accession>A0A4Q7E088</accession>
<comment type="caution">
    <text evidence="2">The sequence shown here is derived from an EMBL/GenBank/DDBJ whole genome shotgun (WGS) entry which is preliminary data.</text>
</comment>
<evidence type="ECO:0000259" key="1">
    <source>
        <dbReference type="Pfam" id="PF03364"/>
    </source>
</evidence>
<dbReference type="PANTHER" id="PTHR34060">
    <property type="entry name" value="POLYKETIDE CYCLASE / DEHYDRASE AND LIPID TRANSPORT PROTEIN"/>
    <property type="match status" value="1"/>
</dbReference>
<dbReference type="Proteomes" id="UP000292459">
    <property type="component" value="Unassembled WGS sequence"/>
</dbReference>
<dbReference type="Gene3D" id="3.30.530.20">
    <property type="match status" value="1"/>
</dbReference>
<evidence type="ECO:0000313" key="2">
    <source>
        <dbReference type="EMBL" id="RZM74737.1"/>
    </source>
</evidence>
<dbReference type="EMBL" id="QVFV01000012">
    <property type="protein sequence ID" value="RZM74737.1"/>
    <property type="molecule type" value="Genomic_DNA"/>
</dbReference>
<sequence length="197" mass="22048">MKVQVFSSYLMSLTSSLDQLTLDLAPEQQQALQAGEVVMLGSEGTYTVLSLVPAPASVVWDVLTNYERFPDFLPSVKASRVLERRDNCVLVERKDSRKVGILPIRVKIVTENIEYPQERIEYRMVDGTLDEMNGTWELSPVSGPNQADATLLVQKIEAKASMGPLQPYFFEVFESGLTEMTANLRNEMAQQQTALQA</sequence>
<dbReference type="InterPro" id="IPR005031">
    <property type="entry name" value="COQ10_START"/>
</dbReference>
<dbReference type="Pfam" id="PF03364">
    <property type="entry name" value="Polyketide_cyc"/>
    <property type="match status" value="1"/>
</dbReference>
<dbReference type="AlphaFoldDB" id="A0A4Q7E088"/>
<dbReference type="OrthoDB" id="539556at2"/>
<protein>
    <recommendedName>
        <fullName evidence="1">Coenzyme Q-binding protein COQ10 START domain-containing protein</fullName>
    </recommendedName>
</protein>
<dbReference type="SUPFAM" id="SSF55961">
    <property type="entry name" value="Bet v1-like"/>
    <property type="match status" value="1"/>
</dbReference>
<evidence type="ECO:0000313" key="3">
    <source>
        <dbReference type="Proteomes" id="UP000292459"/>
    </source>
</evidence>
<reference evidence="2 3" key="1">
    <citation type="submission" date="2018-11" db="EMBL/GenBank/DDBJ databases">
        <title>Whole genome sequencing of an environmental sample.</title>
        <authorList>
            <person name="Sarangi A.N."/>
            <person name="Singh D."/>
            <person name="Tripathy S."/>
        </authorList>
    </citation>
    <scope>NUCLEOTIDE SEQUENCE [LARGE SCALE GENOMIC DNA]</scope>
    <source>
        <strain evidence="2 3">Lakshadweep</strain>
    </source>
</reference>
<feature type="domain" description="Coenzyme Q-binding protein COQ10 START" evidence="1">
    <location>
        <begin position="52"/>
        <end position="185"/>
    </location>
</feature>
<organism evidence="2 3">
    <name type="scientific">Leptolyngbya iicbica LK</name>
    <dbReference type="NCBI Taxonomy" id="2294035"/>
    <lineage>
        <taxon>Bacteria</taxon>
        <taxon>Bacillati</taxon>
        <taxon>Cyanobacteriota</taxon>
        <taxon>Cyanophyceae</taxon>
        <taxon>Leptolyngbyales</taxon>
        <taxon>Leptolyngbyaceae</taxon>
        <taxon>Leptolyngbya group</taxon>
        <taxon>Leptolyngbya</taxon>
        <taxon>Leptolyngbya iicbica</taxon>
    </lineage>
</organism>
<gene>
    <name evidence="2" type="ORF">DYY88_23370</name>
</gene>
<proteinExistence type="predicted"/>
<name>A0A4Q7E088_9CYAN</name>
<keyword evidence="3" id="KW-1185">Reference proteome</keyword>
<dbReference type="InterPro" id="IPR023393">
    <property type="entry name" value="START-like_dom_sf"/>
</dbReference>